<dbReference type="GO" id="GO:0004553">
    <property type="term" value="F:hydrolase activity, hydrolyzing O-glycosyl compounds"/>
    <property type="evidence" value="ECO:0007669"/>
    <property type="project" value="InterPro"/>
</dbReference>
<evidence type="ECO:0000256" key="2">
    <source>
        <dbReference type="SAM" id="SignalP"/>
    </source>
</evidence>
<protein>
    <submittedName>
        <fullName evidence="4">Glycosyl hydrolase family 16</fullName>
    </submittedName>
</protein>
<accession>A0A316TRA0</accession>
<dbReference type="PROSITE" id="PS51762">
    <property type="entry name" value="GH16_2"/>
    <property type="match status" value="1"/>
</dbReference>
<feature type="chain" id="PRO_5016441714" evidence="2">
    <location>
        <begin position="20"/>
        <end position="278"/>
    </location>
</feature>
<comment type="caution">
    <text evidence="4">The sequence shown here is derived from an EMBL/GenBank/DDBJ whole genome shotgun (WGS) entry which is preliminary data.</text>
</comment>
<dbReference type="GO" id="GO:0005975">
    <property type="term" value="P:carbohydrate metabolic process"/>
    <property type="evidence" value="ECO:0007669"/>
    <property type="project" value="InterPro"/>
</dbReference>
<dbReference type="PANTHER" id="PTHR10963">
    <property type="entry name" value="GLYCOSYL HYDROLASE-RELATED"/>
    <property type="match status" value="1"/>
</dbReference>
<dbReference type="OrthoDB" id="9809583at2"/>
<evidence type="ECO:0000313" key="5">
    <source>
        <dbReference type="Proteomes" id="UP000245533"/>
    </source>
</evidence>
<evidence type="ECO:0000313" key="4">
    <source>
        <dbReference type="EMBL" id="PWN06221.1"/>
    </source>
</evidence>
<comment type="similarity">
    <text evidence="1">Belongs to the glycosyl hydrolase 16 family.</text>
</comment>
<keyword evidence="2" id="KW-0732">Signal</keyword>
<feature type="signal peptide" evidence="2">
    <location>
        <begin position="1"/>
        <end position="19"/>
    </location>
</feature>
<dbReference type="AlphaFoldDB" id="A0A316TRA0"/>
<dbReference type="PROSITE" id="PS51257">
    <property type="entry name" value="PROKAR_LIPOPROTEIN"/>
    <property type="match status" value="1"/>
</dbReference>
<gene>
    <name evidence="4" type="ORF">DDZ15_10330</name>
</gene>
<sequence>MTRSALFCAVLILTFLTTACGTESSSETDGEESWQLVWSDEFDGTAGTVPNSDNWTYDIGRGSNGWGNQELQYYTDRPENASLDGDGNLVITAIRESFGGASYTSARILTQDLFEQQYGRFEARLKTPYGPGIWPAFWMLGSNFETVGWPTSGEIDIMELRGQEPSKIAGSIHGPGFFAGNAITRSYTLPDGRFDTDYHLFAIEWSQDKIDFYVDDVRYQTITRADVSNRNGTWVFDQPFFMIMNIAVGGTYVGPPSQQTTFPQEMVIDYVRVYSKAE</sequence>
<keyword evidence="5" id="KW-1185">Reference proteome</keyword>
<dbReference type="InterPro" id="IPR013320">
    <property type="entry name" value="ConA-like_dom_sf"/>
</dbReference>
<dbReference type="InterPro" id="IPR000757">
    <property type="entry name" value="Beta-glucanase-like"/>
</dbReference>
<dbReference type="SUPFAM" id="SSF49899">
    <property type="entry name" value="Concanavalin A-like lectins/glucanases"/>
    <property type="match status" value="1"/>
</dbReference>
<dbReference type="EMBL" id="QGGB01000007">
    <property type="protein sequence ID" value="PWN06221.1"/>
    <property type="molecule type" value="Genomic_DNA"/>
</dbReference>
<keyword evidence="4" id="KW-0378">Hydrolase</keyword>
<name>A0A316TRA0_9BACT</name>
<proteinExistence type="inferred from homology"/>
<evidence type="ECO:0000256" key="1">
    <source>
        <dbReference type="ARBA" id="ARBA00006865"/>
    </source>
</evidence>
<dbReference type="RefSeq" id="WP_109647014.1">
    <property type="nucleotide sequence ID" value="NZ_QGGB01000007.1"/>
</dbReference>
<feature type="domain" description="GH16" evidence="3">
    <location>
        <begin position="42"/>
        <end position="278"/>
    </location>
</feature>
<reference evidence="4 5" key="1">
    <citation type="submission" date="2018-05" db="EMBL/GenBank/DDBJ databases">
        <title>Rhodohalobacter halophilus gen. nov., sp. nov., a moderately halophilic member of the family Balneolaceae.</title>
        <authorList>
            <person name="Liu Z.-W."/>
        </authorList>
    </citation>
    <scope>NUCLEOTIDE SEQUENCE [LARGE SCALE GENOMIC DNA]</scope>
    <source>
        <strain evidence="4 5">8A47</strain>
    </source>
</reference>
<dbReference type="CDD" id="cd08023">
    <property type="entry name" value="GH16_laminarinase_like"/>
    <property type="match status" value="1"/>
</dbReference>
<organism evidence="4 5">
    <name type="scientific">Rhodohalobacter mucosus</name>
    <dbReference type="NCBI Taxonomy" id="2079485"/>
    <lineage>
        <taxon>Bacteria</taxon>
        <taxon>Pseudomonadati</taxon>
        <taxon>Balneolota</taxon>
        <taxon>Balneolia</taxon>
        <taxon>Balneolales</taxon>
        <taxon>Balneolaceae</taxon>
        <taxon>Rhodohalobacter</taxon>
    </lineage>
</organism>
<dbReference type="Proteomes" id="UP000245533">
    <property type="component" value="Unassembled WGS sequence"/>
</dbReference>
<dbReference type="Gene3D" id="2.60.120.200">
    <property type="match status" value="1"/>
</dbReference>
<dbReference type="Pfam" id="PF00722">
    <property type="entry name" value="Glyco_hydro_16"/>
    <property type="match status" value="1"/>
</dbReference>
<dbReference type="InterPro" id="IPR050546">
    <property type="entry name" value="Glycosyl_Hydrlase_16"/>
</dbReference>
<evidence type="ECO:0000259" key="3">
    <source>
        <dbReference type="PROSITE" id="PS51762"/>
    </source>
</evidence>
<dbReference type="PANTHER" id="PTHR10963:SF55">
    <property type="entry name" value="GLYCOSIDE HYDROLASE FAMILY 16 PROTEIN"/>
    <property type="match status" value="1"/>
</dbReference>